<keyword evidence="2" id="KW-1185">Reference proteome</keyword>
<dbReference type="EMBL" id="MU970158">
    <property type="protein sequence ID" value="KAK9319850.1"/>
    <property type="molecule type" value="Genomic_DNA"/>
</dbReference>
<dbReference type="Proteomes" id="UP001489719">
    <property type="component" value="Unassembled WGS sequence"/>
</dbReference>
<comment type="caution">
    <text evidence="1">The sequence shown here is derived from an EMBL/GenBank/DDBJ whole genome shotgun (WGS) entry which is preliminary data.</text>
</comment>
<name>A0ACC3TF90_9ASCO</name>
<evidence type="ECO:0000313" key="2">
    <source>
        <dbReference type="Proteomes" id="UP001489719"/>
    </source>
</evidence>
<accession>A0ACC3TF90</accession>
<proteinExistence type="predicted"/>
<evidence type="ECO:0000313" key="1">
    <source>
        <dbReference type="EMBL" id="KAK9319850.1"/>
    </source>
</evidence>
<gene>
    <name evidence="1" type="ORF">V1517DRAFT_354895</name>
</gene>
<organism evidence="1 2">
    <name type="scientific">Lipomyces orientalis</name>
    <dbReference type="NCBI Taxonomy" id="1233043"/>
    <lineage>
        <taxon>Eukaryota</taxon>
        <taxon>Fungi</taxon>
        <taxon>Dikarya</taxon>
        <taxon>Ascomycota</taxon>
        <taxon>Saccharomycotina</taxon>
        <taxon>Lipomycetes</taxon>
        <taxon>Lipomycetales</taxon>
        <taxon>Lipomycetaceae</taxon>
        <taxon>Lipomyces</taxon>
    </lineage>
</organism>
<protein>
    <submittedName>
        <fullName evidence="1">Uncharacterized protein</fullName>
    </submittedName>
</protein>
<reference evidence="2" key="1">
    <citation type="journal article" date="2024" name="Front. Bioeng. Biotechnol.">
        <title>Genome-scale model development and genomic sequencing of the oleaginous clade Lipomyces.</title>
        <authorList>
            <person name="Czajka J.J."/>
            <person name="Han Y."/>
            <person name="Kim J."/>
            <person name="Mondo S.J."/>
            <person name="Hofstad B.A."/>
            <person name="Robles A."/>
            <person name="Haridas S."/>
            <person name="Riley R."/>
            <person name="LaButti K."/>
            <person name="Pangilinan J."/>
            <person name="Andreopoulos W."/>
            <person name="Lipzen A."/>
            <person name="Yan J."/>
            <person name="Wang M."/>
            <person name="Ng V."/>
            <person name="Grigoriev I.V."/>
            <person name="Spatafora J.W."/>
            <person name="Magnuson J.K."/>
            <person name="Baker S.E."/>
            <person name="Pomraning K.R."/>
        </authorList>
    </citation>
    <scope>NUCLEOTIDE SEQUENCE [LARGE SCALE GENOMIC DNA]</scope>
    <source>
        <strain evidence="2">CBS 10300</strain>
    </source>
</reference>
<sequence>MHGQDYRVRVLESGATPGLRLQLQHACTAHYCIDSFTRPRGQPGVDYLLLNDGYEGDEPVENVSLTRGPQSPVETSFELGPEDSISQIVDPSLSRILTDEAQEISPVLTDDRISSQRRRGTANHWLWEQFEVTTLNQQTPLGGTSTTNMSYHLQRAHSLGISNDTKNQSTIMTMWKQKETKELSLGRAYKTTIYCH</sequence>